<feature type="domain" description="SpoVT-AbrB" evidence="1">
    <location>
        <begin position="15"/>
        <end position="61"/>
    </location>
</feature>
<organism evidence="2 3">
    <name type="scientific">Candidatus Nitrosotenuis cloacae</name>
    <dbReference type="NCBI Taxonomy" id="1603555"/>
    <lineage>
        <taxon>Archaea</taxon>
        <taxon>Nitrososphaerota</taxon>
        <taxon>Candidatus Nitrosotenuis</taxon>
    </lineage>
</organism>
<dbReference type="GeneID" id="24874388"/>
<dbReference type="GO" id="GO:0030643">
    <property type="term" value="P:intracellular phosphate ion homeostasis"/>
    <property type="evidence" value="ECO:0007669"/>
    <property type="project" value="InterPro"/>
</dbReference>
<evidence type="ECO:0000313" key="3">
    <source>
        <dbReference type="Proteomes" id="UP000266745"/>
    </source>
</evidence>
<dbReference type="Proteomes" id="UP000266745">
    <property type="component" value="Chromosome"/>
</dbReference>
<dbReference type="InterPro" id="IPR026022">
    <property type="entry name" value="PhoU_dom"/>
</dbReference>
<dbReference type="RefSeq" id="WP_048186912.1">
    <property type="nucleotide sequence ID" value="NZ_CP011097.1"/>
</dbReference>
<dbReference type="SUPFAM" id="SSF109755">
    <property type="entry name" value="PhoU-like"/>
    <property type="match status" value="1"/>
</dbReference>
<accession>A0A3G1B7N5</accession>
<dbReference type="InterPro" id="IPR007159">
    <property type="entry name" value="SpoVT-AbrB_dom"/>
</dbReference>
<protein>
    <submittedName>
        <fullName evidence="2">PhoU family transcriptional regulator</fullName>
    </submittedName>
</protein>
<reference evidence="2 3" key="1">
    <citation type="journal article" date="2016" name="Sci. Rep.">
        <title>A novel ammonia-oxidizing archaeon from wastewater treatment plant: Its enrichment, physiological and genomic characteristics.</title>
        <authorList>
            <person name="Li Y."/>
            <person name="Ding K."/>
            <person name="Wen X."/>
            <person name="Zhang B."/>
            <person name="Shen B."/>
            <person name="Yang Y."/>
        </authorList>
    </citation>
    <scope>NUCLEOTIDE SEQUENCE [LARGE SCALE GENOMIC DNA]</scope>
    <source>
        <strain evidence="2 3">SAT1</strain>
    </source>
</reference>
<dbReference type="InterPro" id="IPR038078">
    <property type="entry name" value="PhoU-like_sf"/>
</dbReference>
<dbReference type="GO" id="GO:0045936">
    <property type="term" value="P:negative regulation of phosphate metabolic process"/>
    <property type="evidence" value="ECO:0007669"/>
    <property type="project" value="InterPro"/>
</dbReference>
<dbReference type="KEGG" id="tah:SU86_007435"/>
<proteinExistence type="predicted"/>
<sequence length="345" mass="39507">MQSLEDTKQTRRIQISGGSTYTISLPKKWIDELGIKNGDNMTIIKNSNRSLTLFPGSDNERPTKKAIFTISQKDSEESIRRKIVALYLTGYKTIQVTSKGVKILPEHSRLIKDLVRKSMIGTEIVESDSESITIQILTRLPELTFDVALKRMYLMTANMHREAMDALKKFDIEYGEEVVRMDDEVDRFSLYMMRTLIMAIQNSSMLYDVGLERPSDCLNYRTVISRIERIADHAALIAKRIKFLKEPLEPKILKELESLSNDAITCFENSISALAKKDHILAEKVAANIIQVVEKEKELMYGMKESKNSTIVKFTLEDIRRTAEYSSDIIETVVNETIHNVINEK</sequence>
<dbReference type="Pfam" id="PF04014">
    <property type="entry name" value="MazE_antitoxin"/>
    <property type="match status" value="1"/>
</dbReference>
<dbReference type="SMART" id="SM00966">
    <property type="entry name" value="SpoVT_AbrB"/>
    <property type="match status" value="1"/>
</dbReference>
<dbReference type="GO" id="GO:0003677">
    <property type="term" value="F:DNA binding"/>
    <property type="evidence" value="ECO:0007669"/>
    <property type="project" value="InterPro"/>
</dbReference>
<dbReference type="Pfam" id="PF01895">
    <property type="entry name" value="PhoU"/>
    <property type="match status" value="1"/>
</dbReference>
<keyword evidence="3" id="KW-1185">Reference proteome</keyword>
<gene>
    <name evidence="2" type="ORF">SU86_007435</name>
</gene>
<evidence type="ECO:0000259" key="1">
    <source>
        <dbReference type="SMART" id="SM00966"/>
    </source>
</evidence>
<dbReference type="PANTHER" id="PTHR42930:SF2">
    <property type="entry name" value="PHOU DOMAIN-CONTAINING PROTEIN"/>
    <property type="match status" value="1"/>
</dbReference>
<dbReference type="PANTHER" id="PTHR42930">
    <property type="entry name" value="PHOSPHATE-SPECIFIC TRANSPORT SYSTEM ACCESSORY PROTEIN PHOU"/>
    <property type="match status" value="1"/>
</dbReference>
<name>A0A3G1B7N5_9ARCH</name>
<dbReference type="Gene3D" id="1.20.58.220">
    <property type="entry name" value="Phosphate transport system protein phou homolog 2, domain 2"/>
    <property type="match status" value="1"/>
</dbReference>
<evidence type="ECO:0000313" key="2">
    <source>
        <dbReference type="EMBL" id="AJZ76222.1"/>
    </source>
</evidence>
<dbReference type="InterPro" id="IPR028366">
    <property type="entry name" value="PhoU"/>
</dbReference>
<dbReference type="OrthoDB" id="40991at2157"/>
<dbReference type="AlphaFoldDB" id="A0A3G1B7N5"/>
<dbReference type="EMBL" id="CP011097">
    <property type="protein sequence ID" value="AJZ76222.1"/>
    <property type="molecule type" value="Genomic_DNA"/>
</dbReference>
<dbReference type="STRING" id="1603555.SU86_007435"/>